<comment type="caution">
    <text evidence="3">The sequence shown here is derived from an EMBL/GenBank/DDBJ whole genome shotgun (WGS) entry which is preliminary data.</text>
</comment>
<keyword evidence="4" id="KW-1185">Reference proteome</keyword>
<accession>A0AAE1FG62</accession>
<keyword evidence="2" id="KW-1133">Transmembrane helix</keyword>
<feature type="transmembrane region" description="Helical" evidence="2">
    <location>
        <begin position="116"/>
        <end position="141"/>
    </location>
</feature>
<protein>
    <submittedName>
        <fullName evidence="3">Uncharacterized protein</fullName>
    </submittedName>
</protein>
<evidence type="ECO:0000313" key="3">
    <source>
        <dbReference type="EMBL" id="KAK3871713.1"/>
    </source>
</evidence>
<dbReference type="AlphaFoldDB" id="A0AAE1FG62"/>
<reference evidence="3" key="1">
    <citation type="submission" date="2023-10" db="EMBL/GenBank/DDBJ databases">
        <title>Genome assemblies of two species of porcelain crab, Petrolisthes cinctipes and Petrolisthes manimaculis (Anomura: Porcellanidae).</title>
        <authorList>
            <person name="Angst P."/>
        </authorList>
    </citation>
    <scope>NUCLEOTIDE SEQUENCE</scope>
    <source>
        <strain evidence="3">PB745_01</strain>
        <tissue evidence="3">Gill</tissue>
    </source>
</reference>
<evidence type="ECO:0000313" key="4">
    <source>
        <dbReference type="Proteomes" id="UP001286313"/>
    </source>
</evidence>
<feature type="compositionally biased region" description="Polar residues" evidence="1">
    <location>
        <begin position="162"/>
        <end position="171"/>
    </location>
</feature>
<evidence type="ECO:0000256" key="2">
    <source>
        <dbReference type="SAM" id="Phobius"/>
    </source>
</evidence>
<evidence type="ECO:0000256" key="1">
    <source>
        <dbReference type="SAM" id="MobiDB-lite"/>
    </source>
</evidence>
<proteinExistence type="predicted"/>
<organism evidence="3 4">
    <name type="scientific">Petrolisthes cinctipes</name>
    <name type="common">Flat porcelain crab</name>
    <dbReference type="NCBI Taxonomy" id="88211"/>
    <lineage>
        <taxon>Eukaryota</taxon>
        <taxon>Metazoa</taxon>
        <taxon>Ecdysozoa</taxon>
        <taxon>Arthropoda</taxon>
        <taxon>Crustacea</taxon>
        <taxon>Multicrustacea</taxon>
        <taxon>Malacostraca</taxon>
        <taxon>Eumalacostraca</taxon>
        <taxon>Eucarida</taxon>
        <taxon>Decapoda</taxon>
        <taxon>Pleocyemata</taxon>
        <taxon>Anomura</taxon>
        <taxon>Galatheoidea</taxon>
        <taxon>Porcellanidae</taxon>
        <taxon>Petrolisthes</taxon>
    </lineage>
</organism>
<dbReference type="Proteomes" id="UP001286313">
    <property type="component" value="Unassembled WGS sequence"/>
</dbReference>
<sequence>MDYEIANPIRVVFGGLVKGVVFSQELHQALLITCPPIQFTEPHQQPSDSKLHSKLINQDADGVVDDGVGVGVGGDGSCPQPAHPTVPHQLCHPIVILTSTQHTSHYLANLLHKMRILLLLAVMALVLTVVGLAGPVPMPYYRSKRFFSSRRRRPSTRSRTPCTNTGLFDSC</sequence>
<keyword evidence="2" id="KW-0812">Transmembrane</keyword>
<feature type="region of interest" description="Disordered" evidence="1">
    <location>
        <begin position="151"/>
        <end position="171"/>
    </location>
</feature>
<name>A0AAE1FG62_PETCI</name>
<gene>
    <name evidence="3" type="ORF">Pcinc_023159</name>
</gene>
<dbReference type="EMBL" id="JAWQEG010002477">
    <property type="protein sequence ID" value="KAK3871713.1"/>
    <property type="molecule type" value="Genomic_DNA"/>
</dbReference>
<keyword evidence="2" id="KW-0472">Membrane</keyword>